<dbReference type="EMBL" id="JAAAMU010000016">
    <property type="protein sequence ID" value="NBC72128.1"/>
    <property type="molecule type" value="Genomic_DNA"/>
</dbReference>
<proteinExistence type="predicted"/>
<dbReference type="InterPro" id="IPR050490">
    <property type="entry name" value="Bact_solute-bd_prot1"/>
</dbReference>
<dbReference type="AlphaFoldDB" id="A0A7X4YT77"/>
<feature type="region of interest" description="Disordered" evidence="2">
    <location>
        <begin position="29"/>
        <end position="71"/>
    </location>
</feature>
<evidence type="ECO:0000256" key="3">
    <source>
        <dbReference type="SAM" id="SignalP"/>
    </source>
</evidence>
<dbReference type="RefSeq" id="WP_161702788.1">
    <property type="nucleotide sequence ID" value="NZ_JAAAMU010000016.1"/>
</dbReference>
<evidence type="ECO:0000256" key="2">
    <source>
        <dbReference type="SAM" id="MobiDB-lite"/>
    </source>
</evidence>
<feature type="signal peptide" evidence="3">
    <location>
        <begin position="1"/>
        <end position="24"/>
    </location>
</feature>
<dbReference type="Gene3D" id="3.40.190.10">
    <property type="entry name" value="Periplasmic binding protein-like II"/>
    <property type="match status" value="2"/>
</dbReference>
<feature type="compositionally biased region" description="Low complexity" evidence="2">
    <location>
        <begin position="33"/>
        <end position="66"/>
    </location>
</feature>
<feature type="chain" id="PRO_5038863424" evidence="3">
    <location>
        <begin position="25"/>
        <end position="584"/>
    </location>
</feature>
<gene>
    <name evidence="4" type="ORF">GT003_24285</name>
</gene>
<evidence type="ECO:0000256" key="1">
    <source>
        <dbReference type="ARBA" id="ARBA00022729"/>
    </source>
</evidence>
<name>A0A7X4YT77_9BACL</name>
<dbReference type="OrthoDB" id="9787283at2"/>
<dbReference type="PANTHER" id="PTHR43649">
    <property type="entry name" value="ARABINOSE-BINDING PROTEIN-RELATED"/>
    <property type="match status" value="1"/>
</dbReference>
<dbReference type="PROSITE" id="PS51257">
    <property type="entry name" value="PROKAR_LIPOPROTEIN"/>
    <property type="match status" value="1"/>
</dbReference>
<comment type="caution">
    <text evidence="4">The sequence shown here is derived from an EMBL/GenBank/DDBJ whole genome shotgun (WGS) entry which is preliminary data.</text>
</comment>
<reference evidence="4 5" key="1">
    <citation type="submission" date="2020-01" db="EMBL/GenBank/DDBJ databases">
        <title>Paenibacillus soybeanensis sp. nov. isolated from the nodules of soybean (Glycine max(L.) Merr).</title>
        <authorList>
            <person name="Wang H."/>
        </authorList>
    </citation>
    <scope>NUCLEOTIDE SEQUENCE [LARGE SCALE GENOMIC DNA]</scope>
    <source>
        <strain evidence="4 5">DSM 23054</strain>
    </source>
</reference>
<dbReference type="PANTHER" id="PTHR43649:SF33">
    <property type="entry name" value="POLYGALACTURONAN_RHAMNOGALACTURONAN-BINDING PROTEIN YTCQ"/>
    <property type="match status" value="1"/>
</dbReference>
<evidence type="ECO:0000313" key="4">
    <source>
        <dbReference type="EMBL" id="NBC72128.1"/>
    </source>
</evidence>
<protein>
    <submittedName>
        <fullName evidence="4">Extracellular solute-binding protein</fullName>
    </submittedName>
</protein>
<evidence type="ECO:0000313" key="5">
    <source>
        <dbReference type="Proteomes" id="UP000558113"/>
    </source>
</evidence>
<accession>A0A7X4YT77</accession>
<keyword evidence="5" id="KW-1185">Reference proteome</keyword>
<organism evidence="4 5">
    <name type="scientific">Paenibacillus sacheonensis</name>
    <dbReference type="NCBI Taxonomy" id="742054"/>
    <lineage>
        <taxon>Bacteria</taxon>
        <taxon>Bacillati</taxon>
        <taxon>Bacillota</taxon>
        <taxon>Bacilli</taxon>
        <taxon>Bacillales</taxon>
        <taxon>Paenibacillaceae</taxon>
        <taxon>Paenibacillus</taxon>
    </lineage>
</organism>
<keyword evidence="1 3" id="KW-0732">Signal</keyword>
<dbReference type="CDD" id="cd13580">
    <property type="entry name" value="PBP2_AlgQ_like_1"/>
    <property type="match status" value="1"/>
</dbReference>
<sequence length="584" mass="64063">MRKTVKWTAATAMASLLILATACGSNNNEPDKASNAGNNGKAPANNAANTGDNAANTPANAANSPAEGDPYLGKYDPPITLTSVRIINDTIKFMEGQTIDNNMWTKALEEKLGIKIKYDWVVSGDQPGGQGEQKMNVSIASGDLPEVIPVNAKQLQQLQDAGELEDMTAIYDKYASPFLKEILNQDGPAAISSATFGGKLMAIPNTGSSMDGAAMIWIRTDWLKKLGLEPPKTMDDVLKISEAFTTQDPDGNKKNDSYGIAMNKDLYGGFADITGLLNGYHAYPKQWIKDASGNIVYGSIQPEMKTALATLQEMYKKGEIDKEFGVKDGGKEAELTSSGRIGMEFGQMWNPLFPLVDNKKNDPNAQWQSFPLVSSDDQAVTPQVGFSTGQYFAVKKGAEHPEAVVKAMNLFVETGWGETTTPENYAAYFTSEGFEKFKMMPFQAWPSRKNLDIYLHVTDAIKTKDTSKLNAEEKDNYGKIAAFLDGSSTDALGWAYERIFATEGSFKVIDGYVSNNQLKMTEFYGAPTPAMVEKDSNLQKREIETFTKIIMGDPIDNFDKFVTEWKKLGGDQITQEVNDWAKNK</sequence>
<dbReference type="Proteomes" id="UP000558113">
    <property type="component" value="Unassembled WGS sequence"/>
</dbReference>
<dbReference type="SUPFAM" id="SSF53850">
    <property type="entry name" value="Periplasmic binding protein-like II"/>
    <property type="match status" value="1"/>
</dbReference>